<keyword evidence="2" id="KW-0472">Membrane</keyword>
<proteinExistence type="predicted"/>
<evidence type="ECO:0008006" key="5">
    <source>
        <dbReference type="Google" id="ProtNLM"/>
    </source>
</evidence>
<comment type="caution">
    <text evidence="3">The sequence shown here is derived from an EMBL/GenBank/DDBJ whole genome shotgun (WGS) entry which is preliminary data.</text>
</comment>
<protein>
    <recommendedName>
        <fullName evidence="5">Bacteriophage tail tape measure N-terminal domain-containing protein</fullName>
    </recommendedName>
</protein>
<keyword evidence="2" id="KW-1133">Transmembrane helix</keyword>
<accession>A0A512RIP8</accession>
<evidence type="ECO:0000256" key="1">
    <source>
        <dbReference type="SAM" id="MobiDB-lite"/>
    </source>
</evidence>
<dbReference type="RefSeq" id="WP_146859920.1">
    <property type="nucleotide sequence ID" value="NZ_BKAU01000001.1"/>
</dbReference>
<dbReference type="EMBL" id="BKAU01000001">
    <property type="protein sequence ID" value="GEP95565.1"/>
    <property type="molecule type" value="Genomic_DNA"/>
</dbReference>
<feature type="region of interest" description="Disordered" evidence="1">
    <location>
        <begin position="595"/>
        <end position="619"/>
    </location>
</feature>
<keyword evidence="4" id="KW-1185">Reference proteome</keyword>
<feature type="transmembrane region" description="Helical" evidence="2">
    <location>
        <begin position="559"/>
        <end position="584"/>
    </location>
</feature>
<dbReference type="Proteomes" id="UP000321436">
    <property type="component" value="Unassembled WGS sequence"/>
</dbReference>
<feature type="compositionally biased region" description="Basic and acidic residues" evidence="1">
    <location>
        <begin position="337"/>
        <end position="353"/>
    </location>
</feature>
<name>A0A512RIP8_9BACT</name>
<feature type="compositionally biased region" description="Low complexity" evidence="1">
    <location>
        <begin position="605"/>
        <end position="614"/>
    </location>
</feature>
<gene>
    <name evidence="3" type="ORF">CCY01nite_18250</name>
</gene>
<feature type="compositionally biased region" description="Gly residues" evidence="1">
    <location>
        <begin position="595"/>
        <end position="604"/>
    </location>
</feature>
<feature type="region of interest" description="Disordered" evidence="1">
    <location>
        <begin position="337"/>
        <end position="356"/>
    </location>
</feature>
<keyword evidence="2" id="KW-0812">Transmembrane</keyword>
<evidence type="ECO:0000313" key="3">
    <source>
        <dbReference type="EMBL" id="GEP95565.1"/>
    </source>
</evidence>
<evidence type="ECO:0000256" key="2">
    <source>
        <dbReference type="SAM" id="Phobius"/>
    </source>
</evidence>
<dbReference type="OrthoDB" id="646380at2"/>
<reference evidence="3 4" key="1">
    <citation type="submission" date="2019-07" db="EMBL/GenBank/DDBJ databases">
        <title>Whole genome shotgun sequence of Chitinophaga cymbidii NBRC 109752.</title>
        <authorList>
            <person name="Hosoyama A."/>
            <person name="Uohara A."/>
            <person name="Ohji S."/>
            <person name="Ichikawa N."/>
        </authorList>
    </citation>
    <scope>NUCLEOTIDE SEQUENCE [LARGE SCALE GENOMIC DNA]</scope>
    <source>
        <strain evidence="3 4">NBRC 109752</strain>
    </source>
</reference>
<sequence length="665" mass="70262">MADETANVRVGVQVDGGKTVGTLKKDLRDAQGEAIALSREFGELSPQAIAAAKRVVELKDEMNDLNERVALFDPGAKFQAFGNVVSSVSAGFTAAQGAMALFGSESEDLQKQLVKLQGALALSQGLSTIADSWKDFQRLGAIVRTQVVGAFTTLKGALAATGIGALVIAIGTLVTNFEAIEKWLKKIIPGFEGFGAVFNKVKAIAFGTFNAITEGFKVVWDVVSNIFTGDFSAAADAARNAGSRIGAAYAEGFNEEVKSQAEDAAREMINARIAFQERELKVLQAGGEKRLKEARALERKILENKIAAEKAGTQARFDAEAELRAFDAKAAADRQKAADDAAKEAEAKRKEAGQKALQQLTSQQDLEYRRAALAGHDLYLLKSQQLTAQLELVKKYGLDLAAIQNQQASEELARREALSKTLKDNVTATTGVISSGLQNIGAAQANFNTTVNNGAIEGANKIAEAEKMKQDQMLATNELLSALVQDRENLSDIEKVAVMASYVTTLFAEQGKRDAMEMTQAALKIATQVFGEETAAGKAFAIATATIETYKAAQMSFSAFAAIPIVGPALGAVAAAAAIVAGIARVRQITKVKVPGGGGAGGGSTPSPDASAPAMPRVQGDTGTMVQQLDQLNSNQQQPIRAVVVESDITNTQDRVAKIEALAQF</sequence>
<organism evidence="3 4">
    <name type="scientific">Chitinophaga cymbidii</name>
    <dbReference type="NCBI Taxonomy" id="1096750"/>
    <lineage>
        <taxon>Bacteria</taxon>
        <taxon>Pseudomonadati</taxon>
        <taxon>Bacteroidota</taxon>
        <taxon>Chitinophagia</taxon>
        <taxon>Chitinophagales</taxon>
        <taxon>Chitinophagaceae</taxon>
        <taxon>Chitinophaga</taxon>
    </lineage>
</organism>
<evidence type="ECO:0000313" key="4">
    <source>
        <dbReference type="Proteomes" id="UP000321436"/>
    </source>
</evidence>
<dbReference type="AlphaFoldDB" id="A0A512RIP8"/>